<dbReference type="InterPro" id="IPR003439">
    <property type="entry name" value="ABC_transporter-like_ATP-bd"/>
</dbReference>
<dbReference type="GO" id="GO:0015833">
    <property type="term" value="P:peptide transport"/>
    <property type="evidence" value="ECO:0007669"/>
    <property type="project" value="InterPro"/>
</dbReference>
<dbReference type="GO" id="GO:0016887">
    <property type="term" value="F:ATP hydrolysis activity"/>
    <property type="evidence" value="ECO:0007669"/>
    <property type="project" value="InterPro"/>
</dbReference>
<proteinExistence type="predicted"/>
<dbReference type="PANTHER" id="PTHR43067">
    <property type="entry name" value="OLIGOPEPTIDE/DIPEPTIDE ABC TRANSPORTER, ATPASE SUBUNIT"/>
    <property type="match status" value="1"/>
</dbReference>
<comment type="caution">
    <text evidence="5">The sequence shown here is derived from an EMBL/GenBank/DDBJ whole genome shotgun (WGS) entry which is preliminary data.</text>
</comment>
<feature type="domain" description="ABC transporter" evidence="4">
    <location>
        <begin position="7"/>
        <end position="254"/>
    </location>
</feature>
<organism evidence="5">
    <name type="scientific">Ignisphaera aggregans</name>
    <dbReference type="NCBI Taxonomy" id="334771"/>
    <lineage>
        <taxon>Archaea</taxon>
        <taxon>Thermoproteota</taxon>
        <taxon>Thermoprotei</taxon>
        <taxon>Desulfurococcales</taxon>
        <taxon>Desulfurococcaceae</taxon>
        <taxon>Ignisphaera</taxon>
    </lineage>
</organism>
<dbReference type="InterPro" id="IPR027417">
    <property type="entry name" value="P-loop_NTPase"/>
</dbReference>
<dbReference type="FunFam" id="3.40.50.300:FF:000016">
    <property type="entry name" value="Oligopeptide ABC transporter ATP-binding component"/>
    <property type="match status" value="1"/>
</dbReference>
<dbReference type="PANTHER" id="PTHR43067:SF3">
    <property type="entry name" value="MALTOSE ABC TRANSPORTER, ATP-BINDING PROTEIN"/>
    <property type="match status" value="1"/>
</dbReference>
<accession>A0A7C5Z604</accession>
<evidence type="ECO:0000256" key="2">
    <source>
        <dbReference type="ARBA" id="ARBA00022741"/>
    </source>
</evidence>
<evidence type="ECO:0000313" key="5">
    <source>
        <dbReference type="EMBL" id="HHR96696.1"/>
    </source>
</evidence>
<evidence type="ECO:0000259" key="4">
    <source>
        <dbReference type="PROSITE" id="PS50893"/>
    </source>
</evidence>
<dbReference type="EMBL" id="DRUB01000151">
    <property type="protein sequence ID" value="HHR96696.1"/>
    <property type="molecule type" value="Genomic_DNA"/>
</dbReference>
<dbReference type="GO" id="GO:0005524">
    <property type="term" value="F:ATP binding"/>
    <property type="evidence" value="ECO:0007669"/>
    <property type="project" value="UniProtKB-KW"/>
</dbReference>
<protein>
    <submittedName>
        <fullName evidence="5">ABC transporter ATP-binding protein</fullName>
    </submittedName>
</protein>
<keyword evidence="1" id="KW-0813">Transport</keyword>
<dbReference type="PROSITE" id="PS00211">
    <property type="entry name" value="ABC_TRANSPORTER_1"/>
    <property type="match status" value="1"/>
</dbReference>
<dbReference type="Pfam" id="PF00005">
    <property type="entry name" value="ABC_tran"/>
    <property type="match status" value="1"/>
</dbReference>
<gene>
    <name evidence="5" type="ORF">ENL47_07840</name>
</gene>
<dbReference type="InterPro" id="IPR017871">
    <property type="entry name" value="ABC_transporter-like_CS"/>
</dbReference>
<dbReference type="InterPro" id="IPR013563">
    <property type="entry name" value="Oligopep_ABC_C"/>
</dbReference>
<dbReference type="NCBIfam" id="TIGR01727">
    <property type="entry name" value="oligo_HPY"/>
    <property type="match status" value="1"/>
</dbReference>
<sequence>MDTLLDIKDLQVFYKTELGPLRAVDGVNLNVKRKEILGLAGESACGKTTLVQAVLKLIKPPGYIVGGEVLFNGINLLKASENKLRQIRWKEISYIPQSSMNALNPVMKIANQIIDVIEAHEGKVRKREALHYIEELLVKVGLSREVAKMYPHELSGGMRQRVVIAMALALNPKLIIADEPTTALDVVTQRGIIQMLKDINKDFGTTLLLVTHDMAIHAEITDRIAIMYAGKILEIGLTNKVFSEPLHPYTRLLISSIPRLGSKQRLVGISGFPPDLRDPPPGCRFHPRCPFVMDICRKIEPSLLKFDLERFVACHLYSR</sequence>
<reference evidence="5" key="1">
    <citation type="journal article" date="2020" name="mSystems">
        <title>Genome- and Community-Level Interaction Insights into Carbon Utilization and Element Cycling Functions of Hydrothermarchaeota in Hydrothermal Sediment.</title>
        <authorList>
            <person name="Zhou Z."/>
            <person name="Liu Y."/>
            <person name="Xu W."/>
            <person name="Pan J."/>
            <person name="Luo Z.H."/>
            <person name="Li M."/>
        </authorList>
    </citation>
    <scope>NUCLEOTIDE SEQUENCE [LARGE SCALE GENOMIC DNA]</scope>
    <source>
        <strain evidence="5">SpSt-1</strain>
    </source>
</reference>
<dbReference type="InterPro" id="IPR003593">
    <property type="entry name" value="AAA+_ATPase"/>
</dbReference>
<keyword evidence="2" id="KW-0547">Nucleotide-binding</keyword>
<dbReference type="Gene3D" id="3.40.50.300">
    <property type="entry name" value="P-loop containing nucleotide triphosphate hydrolases"/>
    <property type="match status" value="1"/>
</dbReference>
<dbReference type="CDD" id="cd03257">
    <property type="entry name" value="ABC_NikE_OppD_transporters"/>
    <property type="match status" value="1"/>
</dbReference>
<dbReference type="AlphaFoldDB" id="A0A7C5Z604"/>
<evidence type="ECO:0000256" key="1">
    <source>
        <dbReference type="ARBA" id="ARBA00022448"/>
    </source>
</evidence>
<evidence type="ECO:0000256" key="3">
    <source>
        <dbReference type="ARBA" id="ARBA00022840"/>
    </source>
</evidence>
<dbReference type="SUPFAM" id="SSF52540">
    <property type="entry name" value="P-loop containing nucleoside triphosphate hydrolases"/>
    <property type="match status" value="1"/>
</dbReference>
<dbReference type="Pfam" id="PF08352">
    <property type="entry name" value="oligo_HPY"/>
    <property type="match status" value="1"/>
</dbReference>
<dbReference type="PROSITE" id="PS50893">
    <property type="entry name" value="ABC_TRANSPORTER_2"/>
    <property type="match status" value="1"/>
</dbReference>
<dbReference type="SMART" id="SM00382">
    <property type="entry name" value="AAA"/>
    <property type="match status" value="1"/>
</dbReference>
<name>A0A7C5Z604_9CREN</name>
<keyword evidence="3 5" id="KW-0067">ATP-binding</keyword>